<gene>
    <name evidence="2" type="ORF">SEMRO_42_G025510.1</name>
</gene>
<dbReference type="Proteomes" id="UP001153069">
    <property type="component" value="Unassembled WGS sequence"/>
</dbReference>
<evidence type="ECO:0000256" key="1">
    <source>
        <dbReference type="SAM" id="MobiDB-lite"/>
    </source>
</evidence>
<evidence type="ECO:0000313" key="2">
    <source>
        <dbReference type="EMBL" id="CAB9498623.1"/>
    </source>
</evidence>
<protein>
    <recommendedName>
        <fullName evidence="4">SAP domain-containing protein</fullName>
    </recommendedName>
</protein>
<feature type="compositionally biased region" description="Polar residues" evidence="1">
    <location>
        <begin position="279"/>
        <end position="291"/>
    </location>
</feature>
<keyword evidence="3" id="KW-1185">Reference proteome</keyword>
<evidence type="ECO:0000313" key="3">
    <source>
        <dbReference type="Proteomes" id="UP001153069"/>
    </source>
</evidence>
<sequence length="327" mass="36527">MPLVPPPPTTIGGLASLTKGDIDDLTTREATKWLRVAGLKIPSSKPEMLKRLHDFFDKEDDSYILQIAEPQTQSKLRQLVKKGDIDDLTAREAIEWLRVAGLKIPTAKSEMLKRLHDFFDKKDDSYILQRTAPQTQPKLPRPTPVAMPVPPAMPVPLSMAMPLAMAMPIPLAMPFPLAMPLATQLQPAVAWMPLAMPLATQLQPAVPAVACMPRALPPPTTIGGVTSLTKGDIDDLTTREATEWIRVARLKIPSGKAEMLKRLHDFFDKKDDGYILQRTEPQTQSKLQQLVPQPQSTRPQTQSKRPQRQSKRQRTALQTDDKPMPRN</sequence>
<accession>A0A9N8H1J0</accession>
<reference evidence="2" key="1">
    <citation type="submission" date="2020-06" db="EMBL/GenBank/DDBJ databases">
        <authorList>
            <consortium name="Plant Systems Biology data submission"/>
        </authorList>
    </citation>
    <scope>NUCLEOTIDE SEQUENCE</scope>
    <source>
        <strain evidence="2">D6</strain>
    </source>
</reference>
<feature type="compositionally biased region" description="Basic residues" evidence="1">
    <location>
        <begin position="305"/>
        <end position="314"/>
    </location>
</feature>
<name>A0A9N8H1J0_9STRA</name>
<dbReference type="AlphaFoldDB" id="A0A9N8H1J0"/>
<comment type="caution">
    <text evidence="2">The sequence shown here is derived from an EMBL/GenBank/DDBJ whole genome shotgun (WGS) entry which is preliminary data.</text>
</comment>
<proteinExistence type="predicted"/>
<dbReference type="EMBL" id="CAICTM010000042">
    <property type="protein sequence ID" value="CAB9498623.1"/>
    <property type="molecule type" value="Genomic_DNA"/>
</dbReference>
<feature type="region of interest" description="Disordered" evidence="1">
    <location>
        <begin position="279"/>
        <end position="327"/>
    </location>
</feature>
<organism evidence="2 3">
    <name type="scientific">Seminavis robusta</name>
    <dbReference type="NCBI Taxonomy" id="568900"/>
    <lineage>
        <taxon>Eukaryota</taxon>
        <taxon>Sar</taxon>
        <taxon>Stramenopiles</taxon>
        <taxon>Ochrophyta</taxon>
        <taxon>Bacillariophyta</taxon>
        <taxon>Bacillariophyceae</taxon>
        <taxon>Bacillariophycidae</taxon>
        <taxon>Naviculales</taxon>
        <taxon>Naviculaceae</taxon>
        <taxon>Seminavis</taxon>
    </lineage>
</organism>
<evidence type="ECO:0008006" key="4">
    <source>
        <dbReference type="Google" id="ProtNLM"/>
    </source>
</evidence>
<feature type="compositionally biased region" description="Low complexity" evidence="1">
    <location>
        <begin position="292"/>
        <end position="304"/>
    </location>
</feature>